<evidence type="ECO:0000313" key="8">
    <source>
        <dbReference type="Proteomes" id="UP000316253"/>
    </source>
</evidence>
<evidence type="ECO:0000256" key="4">
    <source>
        <dbReference type="ARBA" id="ARBA00023163"/>
    </source>
</evidence>
<dbReference type="EMBL" id="VMFD01000060">
    <property type="protein sequence ID" value="TSC65183.1"/>
    <property type="molecule type" value="Genomic_DNA"/>
</dbReference>
<dbReference type="InterPro" id="IPR007627">
    <property type="entry name" value="RNA_pol_sigma70_r2"/>
</dbReference>
<sequence>MSPFAHPDTHPDHDFLELWCQYRDGGRRGNEAAEIILKRYHGWLFKLVLKLGAEPSDRDDLLVAAQCGLVIALAKWDPERQVKFITFATHWIMNELWRELARLRRIILPPKLTTNASRIRRMTEEWMRTHTEPPVEEEICSLTGLTSADVRYALQSVPSCVTLADVVRPDETPDAWLERYQPALPPRQVEDEVVHEHTLNEICLVLCELDARLVTVLALRYGLSGAAPVSFKEIAKHLRASESTVRHWHDRAIERLKRLLAEPKG</sequence>
<dbReference type="GO" id="GO:0016987">
    <property type="term" value="F:sigma factor activity"/>
    <property type="evidence" value="ECO:0007669"/>
    <property type="project" value="UniProtKB-KW"/>
</dbReference>
<evidence type="ECO:0000256" key="3">
    <source>
        <dbReference type="ARBA" id="ARBA00023125"/>
    </source>
</evidence>
<dbReference type="Proteomes" id="UP000316253">
    <property type="component" value="Unassembled WGS sequence"/>
</dbReference>
<dbReference type="SUPFAM" id="SSF88946">
    <property type="entry name" value="Sigma2 domain of RNA polymerase sigma factors"/>
    <property type="match status" value="1"/>
</dbReference>
<dbReference type="Pfam" id="PF04542">
    <property type="entry name" value="Sigma70_r2"/>
    <property type="match status" value="1"/>
</dbReference>
<dbReference type="PRINTS" id="PR00046">
    <property type="entry name" value="SIGMA70FCT"/>
</dbReference>
<evidence type="ECO:0000256" key="1">
    <source>
        <dbReference type="ARBA" id="ARBA00023015"/>
    </source>
</evidence>
<keyword evidence="3" id="KW-0238">DNA-binding</keyword>
<accession>A0A554JA06</accession>
<dbReference type="PANTHER" id="PTHR30603:SF47">
    <property type="entry name" value="RNA POLYMERASE SIGMA FACTOR SIGD, CHLOROPLASTIC"/>
    <property type="match status" value="1"/>
</dbReference>
<evidence type="ECO:0000313" key="7">
    <source>
        <dbReference type="EMBL" id="TSC65183.1"/>
    </source>
</evidence>
<dbReference type="GO" id="GO:0003677">
    <property type="term" value="F:DNA binding"/>
    <property type="evidence" value="ECO:0007669"/>
    <property type="project" value="UniProtKB-KW"/>
</dbReference>
<dbReference type="InterPro" id="IPR014284">
    <property type="entry name" value="RNA_pol_sigma-70_dom"/>
</dbReference>
<keyword evidence="1" id="KW-0805">Transcription regulation</keyword>
<feature type="domain" description="RNA polymerase sigma-70 region 4" evidence="6">
    <location>
        <begin position="206"/>
        <end position="257"/>
    </location>
</feature>
<reference evidence="7 8" key="1">
    <citation type="submission" date="2017-08" db="EMBL/GenBank/DDBJ databases">
        <title>Mechanisms for carbon and nitrogen cycling indicate functional differentiation within the Candidate Phyla Radiation.</title>
        <authorList>
            <person name="Danczak R.E."/>
            <person name="Johnston M.D."/>
            <person name="Kenah C."/>
            <person name="Slattery M."/>
            <person name="Wrighton K.C."/>
            <person name="Wilkins M.J."/>
        </authorList>
    </citation>
    <scope>NUCLEOTIDE SEQUENCE [LARGE SCALE GENOMIC DNA]</scope>
    <source>
        <strain evidence="7">Gr01-1014_85</strain>
    </source>
</reference>
<evidence type="ECO:0000256" key="2">
    <source>
        <dbReference type="ARBA" id="ARBA00023082"/>
    </source>
</evidence>
<gene>
    <name evidence="7" type="ORF">CEO22_580</name>
</gene>
<feature type="domain" description="RNA polymerase sigma-70 region 2" evidence="5">
    <location>
        <begin position="38"/>
        <end position="105"/>
    </location>
</feature>
<name>A0A554JA06_9BACT</name>
<dbReference type="Gene3D" id="1.20.120.1810">
    <property type="match status" value="1"/>
</dbReference>
<comment type="caution">
    <text evidence="7">The sequence shown here is derived from an EMBL/GenBank/DDBJ whole genome shotgun (WGS) entry which is preliminary data.</text>
</comment>
<keyword evidence="4" id="KW-0804">Transcription</keyword>
<organism evidence="7 8">
    <name type="scientific">Candidatus Berkelbacteria bacterium Gr01-1014_85</name>
    <dbReference type="NCBI Taxonomy" id="2017150"/>
    <lineage>
        <taxon>Bacteria</taxon>
        <taxon>Candidatus Berkelbacteria</taxon>
    </lineage>
</organism>
<dbReference type="SUPFAM" id="SSF88659">
    <property type="entry name" value="Sigma3 and sigma4 domains of RNA polymerase sigma factors"/>
    <property type="match status" value="2"/>
</dbReference>
<dbReference type="InterPro" id="IPR050239">
    <property type="entry name" value="Sigma-70_RNA_pol_init_factors"/>
</dbReference>
<dbReference type="GO" id="GO:0006352">
    <property type="term" value="P:DNA-templated transcription initiation"/>
    <property type="evidence" value="ECO:0007669"/>
    <property type="project" value="InterPro"/>
</dbReference>
<protein>
    <submittedName>
        <fullName evidence="7">RNA polymerase primary sigma factor</fullName>
    </submittedName>
</protein>
<dbReference type="InterPro" id="IPR013324">
    <property type="entry name" value="RNA_pol_sigma_r3/r4-like"/>
</dbReference>
<dbReference type="Pfam" id="PF04545">
    <property type="entry name" value="Sigma70_r4"/>
    <property type="match status" value="1"/>
</dbReference>
<dbReference type="Gene3D" id="1.20.140.160">
    <property type="match status" value="1"/>
</dbReference>
<dbReference type="InterPro" id="IPR007630">
    <property type="entry name" value="RNA_pol_sigma70_r4"/>
</dbReference>
<dbReference type="AlphaFoldDB" id="A0A554JA06"/>
<evidence type="ECO:0000259" key="6">
    <source>
        <dbReference type="Pfam" id="PF04545"/>
    </source>
</evidence>
<dbReference type="PANTHER" id="PTHR30603">
    <property type="entry name" value="RNA POLYMERASE SIGMA FACTOR RPO"/>
    <property type="match status" value="1"/>
</dbReference>
<dbReference type="NCBIfam" id="TIGR02937">
    <property type="entry name" value="sigma70-ECF"/>
    <property type="match status" value="1"/>
</dbReference>
<keyword evidence="2" id="KW-0731">Sigma factor</keyword>
<evidence type="ECO:0000259" key="5">
    <source>
        <dbReference type="Pfam" id="PF04542"/>
    </source>
</evidence>
<proteinExistence type="predicted"/>
<dbReference type="InterPro" id="IPR013325">
    <property type="entry name" value="RNA_pol_sigma_r2"/>
</dbReference>
<dbReference type="InterPro" id="IPR000943">
    <property type="entry name" value="RNA_pol_sigma70"/>
</dbReference>